<feature type="non-terminal residue" evidence="1">
    <location>
        <position position="40"/>
    </location>
</feature>
<evidence type="ECO:0000313" key="1">
    <source>
        <dbReference type="EMBL" id="MQS77384.1"/>
    </source>
</evidence>
<sequence>MTRKAYMIGTGVGNLAAGIYLIRDGGFNGDQITMMGLEDH</sequence>
<comment type="caution">
    <text evidence="1">The sequence shown here is derived from an EMBL/GenBank/DDBJ whole genome shotgun (WGS) entry which is preliminary data.</text>
</comment>
<accession>A0A5P0ZT44</accession>
<dbReference type="GO" id="GO:0071949">
    <property type="term" value="F:FAD binding"/>
    <property type="evidence" value="ECO:0007669"/>
    <property type="project" value="InterPro"/>
</dbReference>
<reference evidence="1 2" key="1">
    <citation type="journal article" date="2019" name="Syst. Appl. Microbiol.">
        <title>Polyphasic characterization of two novel Lactobacillus spp. isolated from blown salami packages: Description of Lactobacillus halodurans sp. nov. and Lactobacillus salsicarnum sp. nov.</title>
        <authorList>
            <person name="Schuster J.A."/>
            <person name="Klingl A."/>
            <person name="Vogel R.F."/>
            <person name="Ehrmann M.A."/>
        </authorList>
    </citation>
    <scope>NUCLEOTIDE SEQUENCE [LARGE SCALE GENOMIC DNA]</scope>
    <source>
        <strain evidence="1 2">TMW 1.2172</strain>
    </source>
</reference>
<dbReference type="RefSeq" id="WP_153387224.1">
    <property type="nucleotide sequence ID" value="NZ_VDFP01000225.1"/>
</dbReference>
<dbReference type="GO" id="GO:0050151">
    <property type="term" value="F:oleate hydratase activity"/>
    <property type="evidence" value="ECO:0007669"/>
    <property type="project" value="InterPro"/>
</dbReference>
<protein>
    <submittedName>
        <fullName evidence="1">Uncharacterized protein</fullName>
    </submittedName>
</protein>
<gene>
    <name evidence="1" type="ORF">FHL06_13795</name>
</gene>
<organism evidence="1 2">
    <name type="scientific">Companilactobacillus halodurans</name>
    <dbReference type="NCBI Taxonomy" id="2584183"/>
    <lineage>
        <taxon>Bacteria</taxon>
        <taxon>Bacillati</taxon>
        <taxon>Bacillota</taxon>
        <taxon>Bacilli</taxon>
        <taxon>Lactobacillales</taxon>
        <taxon>Lactobacillaceae</taxon>
        <taxon>Companilactobacillus</taxon>
    </lineage>
</organism>
<evidence type="ECO:0000313" key="2">
    <source>
        <dbReference type="Proteomes" id="UP000414364"/>
    </source>
</evidence>
<dbReference type="Proteomes" id="UP000414364">
    <property type="component" value="Unassembled WGS sequence"/>
</dbReference>
<dbReference type="EMBL" id="VDFP01000225">
    <property type="protein sequence ID" value="MQS77384.1"/>
    <property type="molecule type" value="Genomic_DNA"/>
</dbReference>
<dbReference type="Gene3D" id="3.50.50.60">
    <property type="entry name" value="FAD/NAD(P)-binding domain"/>
    <property type="match status" value="1"/>
</dbReference>
<proteinExistence type="predicted"/>
<dbReference type="GO" id="GO:0006631">
    <property type="term" value="P:fatty acid metabolic process"/>
    <property type="evidence" value="ECO:0007669"/>
    <property type="project" value="InterPro"/>
</dbReference>
<dbReference type="AlphaFoldDB" id="A0A5P0ZT44"/>
<name>A0A5P0ZT44_9LACO</name>
<dbReference type="Pfam" id="PF06100">
    <property type="entry name" value="MCRA"/>
    <property type="match status" value="1"/>
</dbReference>
<dbReference type="InterPro" id="IPR036188">
    <property type="entry name" value="FAD/NAD-bd_sf"/>
</dbReference>
<dbReference type="InterPro" id="IPR010354">
    <property type="entry name" value="Oleate_hydratase"/>
</dbReference>